<feature type="transmembrane region" description="Helical" evidence="1">
    <location>
        <begin position="52"/>
        <end position="69"/>
    </location>
</feature>
<dbReference type="Proteomes" id="UP000315677">
    <property type="component" value="Unassembled WGS sequence"/>
</dbReference>
<comment type="caution">
    <text evidence="2">The sequence shown here is derived from an EMBL/GenBank/DDBJ whole genome shotgun (WGS) entry which is preliminary data.</text>
</comment>
<protein>
    <recommendedName>
        <fullName evidence="4">SPW repeat-containing protein</fullName>
    </recommendedName>
</protein>
<evidence type="ECO:0000313" key="3">
    <source>
        <dbReference type="Proteomes" id="UP000315677"/>
    </source>
</evidence>
<evidence type="ECO:0000313" key="2">
    <source>
        <dbReference type="EMBL" id="TQM09119.1"/>
    </source>
</evidence>
<evidence type="ECO:0000256" key="1">
    <source>
        <dbReference type="SAM" id="Phobius"/>
    </source>
</evidence>
<dbReference type="OrthoDB" id="3790202at2"/>
<keyword evidence="1" id="KW-0812">Transmembrane</keyword>
<organism evidence="2 3">
    <name type="scientific">Pseudonocardia kunmingensis</name>
    <dbReference type="NCBI Taxonomy" id="630975"/>
    <lineage>
        <taxon>Bacteria</taxon>
        <taxon>Bacillati</taxon>
        <taxon>Actinomycetota</taxon>
        <taxon>Actinomycetes</taxon>
        <taxon>Pseudonocardiales</taxon>
        <taxon>Pseudonocardiaceae</taxon>
        <taxon>Pseudonocardia</taxon>
    </lineage>
</organism>
<dbReference type="EMBL" id="VFPA01000003">
    <property type="protein sequence ID" value="TQM09119.1"/>
    <property type="molecule type" value="Genomic_DNA"/>
</dbReference>
<keyword evidence="1" id="KW-0472">Membrane</keyword>
<accession>A0A543DII2</accession>
<reference evidence="2 3" key="1">
    <citation type="submission" date="2019-06" db="EMBL/GenBank/DDBJ databases">
        <title>Sequencing the genomes of 1000 actinobacteria strains.</title>
        <authorList>
            <person name="Klenk H.-P."/>
        </authorList>
    </citation>
    <scope>NUCLEOTIDE SEQUENCE [LARGE SCALE GENOMIC DNA]</scope>
    <source>
        <strain evidence="2 3">DSM 45301</strain>
    </source>
</reference>
<name>A0A543DII2_9PSEU</name>
<evidence type="ECO:0008006" key="4">
    <source>
        <dbReference type="Google" id="ProtNLM"/>
    </source>
</evidence>
<sequence length="140" mass="14003">MAQVGPQQAGRGRTRRSPASRRLLVAALLILVGAFLPWLATGAGNVSGIRGAGLWTMYAAVLGLAGAAIRSHRLAALHAAVLAVVAIALPLWQVVHLAGLVGFAGWVPGPGLVMTVGGGVLAGSAARTLFRASKAGRAAG</sequence>
<feature type="transmembrane region" description="Helical" evidence="1">
    <location>
        <begin position="23"/>
        <end position="40"/>
    </location>
</feature>
<feature type="transmembrane region" description="Helical" evidence="1">
    <location>
        <begin position="81"/>
        <end position="106"/>
    </location>
</feature>
<keyword evidence="3" id="KW-1185">Reference proteome</keyword>
<dbReference type="AlphaFoldDB" id="A0A543DII2"/>
<proteinExistence type="predicted"/>
<gene>
    <name evidence="2" type="ORF">FB558_4867</name>
</gene>
<dbReference type="RefSeq" id="WP_142057099.1">
    <property type="nucleotide sequence ID" value="NZ_VFPA01000003.1"/>
</dbReference>
<keyword evidence="1" id="KW-1133">Transmembrane helix</keyword>